<feature type="domain" description="Histidine kinase" evidence="6">
    <location>
        <begin position="344"/>
        <end position="562"/>
    </location>
</feature>
<evidence type="ECO:0000256" key="4">
    <source>
        <dbReference type="PROSITE-ProRule" id="PRU00169"/>
    </source>
</evidence>
<dbReference type="Pfam" id="PF00072">
    <property type="entry name" value="Response_reg"/>
    <property type="match status" value="1"/>
</dbReference>
<feature type="domain" description="Response regulatory" evidence="7">
    <location>
        <begin position="583"/>
        <end position="696"/>
    </location>
</feature>
<evidence type="ECO:0000256" key="5">
    <source>
        <dbReference type="SAM" id="Phobius"/>
    </source>
</evidence>
<dbReference type="SUPFAM" id="SSF47384">
    <property type="entry name" value="Homodimeric domain of signal transducing histidine kinase"/>
    <property type="match status" value="1"/>
</dbReference>
<sequence>MPKSRNILWPLQFLAIASLVGPVLFFTYTAWDSHRRISQQADERIERALDVVQEHTLKAFQTIERTMAETNEVVRDLPPEQIQADEARIQRRLKRTQDTLSQIEAIWLFDKAGHPLVSSTVLPVPRDLDNSERDYFKAQAEQDAGTFIGGSITSKIGGIRFFVVSQRRPTSDGGFDGIVAVSVRPEHFHNFYGRISRGIADSFGLIRADGEFLARYPSRGEEAMRLNPQSGFLQAIRYNQEAGLFTAVSQIDGIQRRIGYRKVPGYPLYVQVGIETAALSRNLWSSMSGLLGFGIPATLLLFGVSLYALQRTRSFHVEVERREVAEAALKQAQRLEAVGHLTGGVAHDFNNLLMVVKGNIDRLRRYPAEERQKRSLDAIETAAVRGASLVRQLLSFSRQQTHEPAVIGLSRYLPDLQDMLRSSLRGDIAIDMRVPPDLWNTKVDLNELELAILNIAVNARDAMPDGGRLLIEAWNVILRDPDIIGLKGEFVALSLTDTGSGIPEHVLPHVFEPFYTTKEVGKGTGLGLSQVYGFARQSGGTATALAESGRGTTITLYLPRTLEAADGESAAATEPLRRSGQGRILLVEDNADIAEVTRANLEEIGFQVTHVADARSALAALSPGAKFELVFSDIVMPGDLNGVDLARILRKEHPSLPVLLATGYSTVAQSAMNEGFTILRKPYDTAELSACINRTLGVAPLKASA</sequence>
<accession>A0A936ZJK4</accession>
<dbReference type="InterPro" id="IPR036097">
    <property type="entry name" value="HisK_dim/P_sf"/>
</dbReference>
<dbReference type="PRINTS" id="PR00344">
    <property type="entry name" value="BCTRLSENSOR"/>
</dbReference>
<dbReference type="Pfam" id="PF22588">
    <property type="entry name" value="dCache_1_like"/>
    <property type="match status" value="1"/>
</dbReference>
<keyword evidence="5" id="KW-0812">Transmembrane</keyword>
<dbReference type="Pfam" id="PF02518">
    <property type="entry name" value="HATPase_c"/>
    <property type="match status" value="1"/>
</dbReference>
<comment type="caution">
    <text evidence="8">The sequence shown here is derived from an EMBL/GenBank/DDBJ whole genome shotgun (WGS) entry which is preliminary data.</text>
</comment>
<dbReference type="Proteomes" id="UP000605848">
    <property type="component" value="Unassembled WGS sequence"/>
</dbReference>
<dbReference type="CDD" id="cd00082">
    <property type="entry name" value="HisKA"/>
    <property type="match status" value="1"/>
</dbReference>
<dbReference type="EC" id="2.7.13.3" evidence="2"/>
<comment type="catalytic activity">
    <reaction evidence="1">
        <text>ATP + protein L-histidine = ADP + protein N-phospho-L-histidine.</text>
        <dbReference type="EC" id="2.7.13.3"/>
    </reaction>
</comment>
<evidence type="ECO:0000313" key="9">
    <source>
        <dbReference type="Proteomes" id="UP000605848"/>
    </source>
</evidence>
<dbReference type="SMART" id="SM00448">
    <property type="entry name" value="REC"/>
    <property type="match status" value="1"/>
</dbReference>
<dbReference type="Gene3D" id="1.10.287.130">
    <property type="match status" value="1"/>
</dbReference>
<dbReference type="EMBL" id="JAEQMY010000029">
    <property type="protein sequence ID" value="MBL0405849.1"/>
    <property type="molecule type" value="Genomic_DNA"/>
</dbReference>
<dbReference type="SUPFAM" id="SSF55874">
    <property type="entry name" value="ATPase domain of HSP90 chaperone/DNA topoisomerase II/histidine kinase"/>
    <property type="match status" value="1"/>
</dbReference>
<dbReference type="Gene3D" id="3.40.50.2300">
    <property type="match status" value="1"/>
</dbReference>
<dbReference type="SMART" id="SM00388">
    <property type="entry name" value="HisKA"/>
    <property type="match status" value="1"/>
</dbReference>
<proteinExistence type="predicted"/>
<name>A0A936ZJK4_9HYPH</name>
<protein>
    <recommendedName>
        <fullName evidence="2">histidine kinase</fullName>
        <ecNumber evidence="2">2.7.13.3</ecNumber>
    </recommendedName>
</protein>
<dbReference type="InterPro" id="IPR001789">
    <property type="entry name" value="Sig_transdc_resp-reg_receiver"/>
</dbReference>
<dbReference type="InterPro" id="IPR036890">
    <property type="entry name" value="HATPase_C_sf"/>
</dbReference>
<dbReference type="InterPro" id="IPR003661">
    <property type="entry name" value="HisK_dim/P_dom"/>
</dbReference>
<reference evidence="8" key="1">
    <citation type="submission" date="2021-01" db="EMBL/GenBank/DDBJ databases">
        <title>Microvirga sp.</title>
        <authorList>
            <person name="Kim M.K."/>
        </authorList>
    </citation>
    <scope>NUCLEOTIDE SEQUENCE</scope>
    <source>
        <strain evidence="8">5420S-16</strain>
    </source>
</reference>
<dbReference type="GO" id="GO:0000155">
    <property type="term" value="F:phosphorelay sensor kinase activity"/>
    <property type="evidence" value="ECO:0007669"/>
    <property type="project" value="InterPro"/>
</dbReference>
<dbReference type="CDD" id="cd12915">
    <property type="entry name" value="PDC2_DGC_like"/>
    <property type="match status" value="1"/>
</dbReference>
<gene>
    <name evidence="8" type="ORF">JKG68_17960</name>
</gene>
<dbReference type="PANTHER" id="PTHR43065">
    <property type="entry name" value="SENSOR HISTIDINE KINASE"/>
    <property type="match status" value="1"/>
</dbReference>
<dbReference type="InterPro" id="IPR054327">
    <property type="entry name" value="His-kinase-like_sensor"/>
</dbReference>
<dbReference type="CDD" id="cd12914">
    <property type="entry name" value="PDC1_DGC_like"/>
    <property type="match status" value="1"/>
</dbReference>
<dbReference type="InterPro" id="IPR004358">
    <property type="entry name" value="Sig_transdc_His_kin-like_C"/>
</dbReference>
<dbReference type="SMART" id="SM00387">
    <property type="entry name" value="HATPase_c"/>
    <property type="match status" value="1"/>
</dbReference>
<dbReference type="InterPro" id="IPR003594">
    <property type="entry name" value="HATPase_dom"/>
</dbReference>
<evidence type="ECO:0000313" key="8">
    <source>
        <dbReference type="EMBL" id="MBL0405849.1"/>
    </source>
</evidence>
<evidence type="ECO:0000256" key="3">
    <source>
        <dbReference type="ARBA" id="ARBA00022553"/>
    </source>
</evidence>
<dbReference type="PANTHER" id="PTHR43065:SF49">
    <property type="entry name" value="HISTIDINE KINASE"/>
    <property type="match status" value="1"/>
</dbReference>
<dbReference type="PROSITE" id="PS50110">
    <property type="entry name" value="RESPONSE_REGULATORY"/>
    <property type="match status" value="1"/>
</dbReference>
<dbReference type="InterPro" id="IPR011006">
    <property type="entry name" value="CheY-like_superfamily"/>
</dbReference>
<dbReference type="Gene3D" id="3.30.565.10">
    <property type="entry name" value="Histidine kinase-like ATPase, C-terminal domain"/>
    <property type="match status" value="1"/>
</dbReference>
<evidence type="ECO:0000256" key="2">
    <source>
        <dbReference type="ARBA" id="ARBA00012438"/>
    </source>
</evidence>
<dbReference type="InterPro" id="IPR005467">
    <property type="entry name" value="His_kinase_dom"/>
</dbReference>
<dbReference type="AlphaFoldDB" id="A0A936ZJK4"/>
<evidence type="ECO:0000259" key="6">
    <source>
        <dbReference type="PROSITE" id="PS50109"/>
    </source>
</evidence>
<dbReference type="Gene3D" id="3.30.450.20">
    <property type="entry name" value="PAS domain"/>
    <property type="match status" value="2"/>
</dbReference>
<keyword evidence="3 4" id="KW-0597">Phosphoprotein</keyword>
<evidence type="ECO:0000259" key="7">
    <source>
        <dbReference type="PROSITE" id="PS50110"/>
    </source>
</evidence>
<dbReference type="SUPFAM" id="SSF52172">
    <property type="entry name" value="CheY-like"/>
    <property type="match status" value="1"/>
</dbReference>
<feature type="modified residue" description="4-aspartylphosphate" evidence="4">
    <location>
        <position position="633"/>
    </location>
</feature>
<keyword evidence="9" id="KW-1185">Reference proteome</keyword>
<dbReference type="Pfam" id="PF00512">
    <property type="entry name" value="HisKA"/>
    <property type="match status" value="1"/>
</dbReference>
<dbReference type="PROSITE" id="PS50109">
    <property type="entry name" value="HIS_KIN"/>
    <property type="match status" value="1"/>
</dbReference>
<keyword evidence="5" id="KW-0472">Membrane</keyword>
<evidence type="ECO:0000256" key="1">
    <source>
        <dbReference type="ARBA" id="ARBA00000085"/>
    </source>
</evidence>
<keyword evidence="5" id="KW-1133">Transmembrane helix</keyword>
<feature type="transmembrane region" description="Helical" evidence="5">
    <location>
        <begin position="12"/>
        <end position="31"/>
    </location>
</feature>
<dbReference type="RefSeq" id="WP_202062287.1">
    <property type="nucleotide sequence ID" value="NZ_JAEQMY010000029.1"/>
</dbReference>
<organism evidence="8 9">
    <name type="scientific">Microvirga aerilata</name>
    <dbReference type="NCBI Taxonomy" id="670292"/>
    <lineage>
        <taxon>Bacteria</taxon>
        <taxon>Pseudomonadati</taxon>
        <taxon>Pseudomonadota</taxon>
        <taxon>Alphaproteobacteria</taxon>
        <taxon>Hyphomicrobiales</taxon>
        <taxon>Methylobacteriaceae</taxon>
        <taxon>Microvirga</taxon>
    </lineage>
</organism>